<organism evidence="6 7">
    <name type="scientific">Telluria aromaticivorans</name>
    <dbReference type="NCBI Taxonomy" id="2725995"/>
    <lineage>
        <taxon>Bacteria</taxon>
        <taxon>Pseudomonadati</taxon>
        <taxon>Pseudomonadota</taxon>
        <taxon>Betaproteobacteria</taxon>
        <taxon>Burkholderiales</taxon>
        <taxon>Oxalobacteraceae</taxon>
        <taxon>Telluria group</taxon>
        <taxon>Telluria</taxon>
    </lineage>
</organism>
<gene>
    <name evidence="6" type="ORF">HGB41_06220</name>
</gene>
<keyword evidence="7" id="KW-1185">Reference proteome</keyword>
<evidence type="ECO:0000256" key="1">
    <source>
        <dbReference type="ARBA" id="ARBA00004514"/>
    </source>
</evidence>
<reference evidence="6 7" key="1">
    <citation type="submission" date="2020-04" db="EMBL/GenBank/DDBJ databases">
        <title>Massilia sp. nov., a cold adapted bacteria isolated from Arctic soil.</title>
        <authorList>
            <person name="Son J."/>
            <person name="Ka J.-O."/>
        </authorList>
    </citation>
    <scope>NUCLEOTIDE SEQUENCE [LARGE SCALE GENOMIC DNA]</scope>
    <source>
        <strain evidence="6 7">ML15P13</strain>
    </source>
</reference>
<evidence type="ECO:0000313" key="7">
    <source>
        <dbReference type="Proteomes" id="UP000533905"/>
    </source>
</evidence>
<keyword evidence="6" id="KW-0282">Flagellum</keyword>
<comment type="subcellular location">
    <subcellularLocation>
        <location evidence="1">Cytoplasm</location>
        <location evidence="1">Cytosol</location>
    </subcellularLocation>
</comment>
<evidence type="ECO:0000313" key="6">
    <source>
        <dbReference type="EMBL" id="NNG22596.1"/>
    </source>
</evidence>
<protein>
    <recommendedName>
        <fullName evidence="5">Flagellar protein FliT</fullName>
    </recommendedName>
</protein>
<dbReference type="Proteomes" id="UP000533905">
    <property type="component" value="Unassembled WGS sequence"/>
</dbReference>
<evidence type="ECO:0000256" key="3">
    <source>
        <dbReference type="ARBA" id="ARBA00022795"/>
    </source>
</evidence>
<keyword evidence="2" id="KW-0963">Cytoplasm</keyword>
<keyword evidence="6" id="KW-0969">Cilium</keyword>
<dbReference type="Pfam" id="PF05400">
    <property type="entry name" value="FliT"/>
    <property type="match status" value="1"/>
</dbReference>
<dbReference type="InterPro" id="IPR008622">
    <property type="entry name" value="FliT"/>
</dbReference>
<keyword evidence="6" id="KW-0966">Cell projection</keyword>
<dbReference type="Gene3D" id="1.20.58.380">
    <property type="entry name" value="Flagellar protein flit"/>
    <property type="match status" value="1"/>
</dbReference>
<evidence type="ECO:0000256" key="2">
    <source>
        <dbReference type="ARBA" id="ARBA00022490"/>
    </source>
</evidence>
<evidence type="ECO:0000256" key="5">
    <source>
        <dbReference type="ARBA" id="ARBA00093797"/>
    </source>
</evidence>
<keyword evidence="4" id="KW-0143">Chaperone</keyword>
<dbReference type="AlphaFoldDB" id="A0A7Y2JX77"/>
<sequence length="94" mass="10737">MAVITDQMLRAANDNDWDRLTQLEQQCALHVRQLKEHEPQPLAGAARVKKVDAIRRMLAADRQIRDLTTPWMARLSALISNTSTERRVARAYGI</sequence>
<proteinExistence type="predicted"/>
<accession>A0A7Y2JX77</accession>
<dbReference type="GO" id="GO:0044781">
    <property type="term" value="P:bacterial-type flagellum organization"/>
    <property type="evidence" value="ECO:0007669"/>
    <property type="project" value="UniProtKB-KW"/>
</dbReference>
<name>A0A7Y2JX77_9BURK</name>
<keyword evidence="3" id="KW-1005">Bacterial flagellum biogenesis</keyword>
<comment type="caution">
    <text evidence="6">The sequence shown here is derived from an EMBL/GenBank/DDBJ whole genome shotgun (WGS) entry which is preliminary data.</text>
</comment>
<evidence type="ECO:0000256" key="4">
    <source>
        <dbReference type="ARBA" id="ARBA00023186"/>
    </source>
</evidence>
<dbReference type="EMBL" id="JABAIV010000002">
    <property type="protein sequence ID" value="NNG22596.1"/>
    <property type="molecule type" value="Genomic_DNA"/>
</dbReference>